<sequence>MSDTLQLFREKFNAFLIHLFVSVLILFIVFLIVYFVLYPYPLLTATGGKEILLIMVMIDIVLGPLLTFIVYRKYKKTLKFDLAIIGLIQLIALIYGLYSMVFAKPCWIVFNQNKFELIQCSQIVGDTGKSDYQLALFERPIFRAVMLSQDPKLKSEQVFDEVLSGISLAQRPENYVDLSKVTEKIQEQAQSVMLLKQYNNAKQVDSILSKYPQATSFVPLKANAVDMTVLINKDKGEVVKIVDLRPWK</sequence>
<feature type="transmembrane region" description="Helical" evidence="1">
    <location>
        <begin position="83"/>
        <end position="103"/>
    </location>
</feature>
<dbReference type="NCBIfam" id="NF041437">
    <property type="entry name" value="TfpZ"/>
    <property type="match status" value="1"/>
</dbReference>
<name>A0A1R7QB95_ACIJO</name>
<dbReference type="EMBL" id="FUUY01000003">
    <property type="protein sequence ID" value="SJX21497.1"/>
    <property type="molecule type" value="Genomic_DNA"/>
</dbReference>
<dbReference type="AlphaFoldDB" id="A0A1R7QB95"/>
<reference evidence="2 3" key="1">
    <citation type="submission" date="2017-02" db="EMBL/GenBank/DDBJ databases">
        <authorList>
            <person name="Peterson S.W."/>
        </authorList>
    </citation>
    <scope>NUCLEOTIDE SEQUENCE [LARGE SCALE GENOMIC DNA]</scope>
    <source>
        <strain evidence="2">C6</strain>
    </source>
</reference>
<feature type="transmembrane region" description="Helical" evidence="1">
    <location>
        <begin position="51"/>
        <end position="71"/>
    </location>
</feature>
<evidence type="ECO:0008006" key="4">
    <source>
        <dbReference type="Google" id="ProtNLM"/>
    </source>
</evidence>
<protein>
    <recommendedName>
        <fullName evidence="4">Type IV pilin accessory protein</fullName>
    </recommendedName>
</protein>
<keyword evidence="1" id="KW-0472">Membrane</keyword>
<accession>A0A1R7QB95</accession>
<keyword evidence="1" id="KW-0812">Transmembrane</keyword>
<feature type="transmembrane region" description="Helical" evidence="1">
    <location>
        <begin position="12"/>
        <end position="39"/>
    </location>
</feature>
<organism evidence="2 3">
    <name type="scientific">Acinetobacter johnsonii</name>
    <dbReference type="NCBI Taxonomy" id="40214"/>
    <lineage>
        <taxon>Bacteria</taxon>
        <taxon>Pseudomonadati</taxon>
        <taxon>Pseudomonadota</taxon>
        <taxon>Gammaproteobacteria</taxon>
        <taxon>Moraxellales</taxon>
        <taxon>Moraxellaceae</taxon>
        <taxon>Acinetobacter</taxon>
    </lineage>
</organism>
<dbReference type="RefSeq" id="WP_087011752.1">
    <property type="nucleotide sequence ID" value="NZ_FUUY01000003.1"/>
</dbReference>
<gene>
    <name evidence="2" type="ORF">ACNJC6_01111</name>
</gene>
<keyword evidence="1" id="KW-1133">Transmembrane helix</keyword>
<evidence type="ECO:0000313" key="2">
    <source>
        <dbReference type="EMBL" id="SJX21497.1"/>
    </source>
</evidence>
<dbReference type="Proteomes" id="UP000196240">
    <property type="component" value="Unassembled WGS sequence"/>
</dbReference>
<dbReference type="InterPro" id="IPR047814">
    <property type="entry name" value="TfpX/TfpZ-like"/>
</dbReference>
<proteinExistence type="predicted"/>
<evidence type="ECO:0000313" key="3">
    <source>
        <dbReference type="Proteomes" id="UP000196240"/>
    </source>
</evidence>
<evidence type="ECO:0000256" key="1">
    <source>
        <dbReference type="SAM" id="Phobius"/>
    </source>
</evidence>